<protein>
    <submittedName>
        <fullName evidence="2">Membrane protein</fullName>
    </submittedName>
</protein>
<evidence type="ECO:0000256" key="1">
    <source>
        <dbReference type="SAM" id="Phobius"/>
    </source>
</evidence>
<proteinExistence type="predicted"/>
<dbReference type="eggNOG" id="COG3238">
    <property type="taxonomic scope" value="Bacteria"/>
</dbReference>
<name>A0A0A2T7W9_9BACI</name>
<dbReference type="InterPro" id="IPR006750">
    <property type="entry name" value="YdcZ"/>
</dbReference>
<dbReference type="GO" id="GO:0005886">
    <property type="term" value="C:plasma membrane"/>
    <property type="evidence" value="ECO:0007669"/>
    <property type="project" value="TreeGrafter"/>
</dbReference>
<dbReference type="STRING" id="1385514.N782_16020"/>
<feature type="transmembrane region" description="Helical" evidence="1">
    <location>
        <begin position="76"/>
        <end position="105"/>
    </location>
</feature>
<evidence type="ECO:0000313" key="2">
    <source>
        <dbReference type="EMBL" id="KGP71862.1"/>
    </source>
</evidence>
<evidence type="ECO:0000313" key="3">
    <source>
        <dbReference type="Proteomes" id="UP000030147"/>
    </source>
</evidence>
<gene>
    <name evidence="2" type="ORF">N782_16020</name>
</gene>
<dbReference type="AlphaFoldDB" id="A0A0A2T7W9"/>
<feature type="transmembrane region" description="Helical" evidence="1">
    <location>
        <begin position="125"/>
        <end position="142"/>
    </location>
</feature>
<dbReference type="Pfam" id="PF04657">
    <property type="entry name" value="DMT_YdcZ"/>
    <property type="match status" value="1"/>
</dbReference>
<keyword evidence="1" id="KW-1133">Transmembrane helix</keyword>
<dbReference type="RefSeq" id="WP_036821700.1">
    <property type="nucleotide sequence ID" value="NZ_AVBF01000045.1"/>
</dbReference>
<sequence length="144" mass="15566">MQWVMMLLIFIGGIAVSVQSSVNGGLGQKVGVFEGAFVSFLVGTVALFLVMLFFGKGNLLQVFQVPKWQLLGGLLGAFYVSTMVLAVPRVGVGAAIFTLITAQLLTSSLIDHFGWLGMKQIPLDWQRIAGMGLMIVAILLYTKR</sequence>
<keyword evidence="3" id="KW-1185">Reference proteome</keyword>
<keyword evidence="1" id="KW-0812">Transmembrane</keyword>
<dbReference type="PANTHER" id="PTHR34821:SF2">
    <property type="entry name" value="INNER MEMBRANE PROTEIN YDCZ"/>
    <property type="match status" value="1"/>
</dbReference>
<dbReference type="PANTHER" id="PTHR34821">
    <property type="entry name" value="INNER MEMBRANE PROTEIN YDCZ"/>
    <property type="match status" value="1"/>
</dbReference>
<keyword evidence="1" id="KW-0472">Membrane</keyword>
<accession>A0A0A2T7W9</accession>
<feature type="transmembrane region" description="Helical" evidence="1">
    <location>
        <begin position="37"/>
        <end position="55"/>
    </location>
</feature>
<dbReference type="EMBL" id="AVBF01000045">
    <property type="protein sequence ID" value="KGP71862.1"/>
    <property type="molecule type" value="Genomic_DNA"/>
</dbReference>
<reference evidence="2 3" key="1">
    <citation type="journal article" date="2015" name="Stand. Genomic Sci.">
        <title>High quality draft genome sequence of the moderately halophilic bacterium Pontibacillus yanchengensis Y32(T) and comparison among Pontibacillus genomes.</title>
        <authorList>
            <person name="Huang J."/>
            <person name="Qiao Z.X."/>
            <person name="Tang J.W."/>
            <person name="Wang G."/>
        </authorList>
    </citation>
    <scope>NUCLEOTIDE SEQUENCE [LARGE SCALE GENOMIC DNA]</scope>
    <source>
        <strain evidence="2 3">Y32</strain>
    </source>
</reference>
<dbReference type="OrthoDB" id="7864805at2"/>
<organism evidence="2 3">
    <name type="scientific">Pontibacillus yanchengensis Y32</name>
    <dbReference type="NCBI Taxonomy" id="1385514"/>
    <lineage>
        <taxon>Bacteria</taxon>
        <taxon>Bacillati</taxon>
        <taxon>Bacillota</taxon>
        <taxon>Bacilli</taxon>
        <taxon>Bacillales</taxon>
        <taxon>Bacillaceae</taxon>
        <taxon>Pontibacillus</taxon>
    </lineage>
</organism>
<dbReference type="Proteomes" id="UP000030147">
    <property type="component" value="Unassembled WGS sequence"/>
</dbReference>
<comment type="caution">
    <text evidence="2">The sequence shown here is derived from an EMBL/GenBank/DDBJ whole genome shotgun (WGS) entry which is preliminary data.</text>
</comment>